<accession>A0A939K3X7</accession>
<keyword evidence="1" id="KW-0812">Transmembrane</keyword>
<protein>
    <recommendedName>
        <fullName evidence="4">PAP2 superfamily protein</fullName>
    </recommendedName>
</protein>
<dbReference type="EMBL" id="JAFMYV010000001">
    <property type="protein sequence ID" value="MBO0935591.1"/>
    <property type="molecule type" value="Genomic_DNA"/>
</dbReference>
<dbReference type="Gene3D" id="1.20.144.10">
    <property type="entry name" value="Phosphatidic acid phosphatase type 2/haloperoxidase"/>
    <property type="match status" value="1"/>
</dbReference>
<feature type="transmembrane region" description="Helical" evidence="1">
    <location>
        <begin position="176"/>
        <end position="194"/>
    </location>
</feature>
<keyword evidence="3" id="KW-1185">Reference proteome</keyword>
<comment type="caution">
    <text evidence="2">The sequence shown here is derived from an EMBL/GenBank/DDBJ whole genome shotgun (WGS) entry which is preliminary data.</text>
</comment>
<organism evidence="2 3">
    <name type="scientific">Fibrella rubiginis</name>
    <dbReference type="NCBI Taxonomy" id="2817060"/>
    <lineage>
        <taxon>Bacteria</taxon>
        <taxon>Pseudomonadati</taxon>
        <taxon>Bacteroidota</taxon>
        <taxon>Cytophagia</taxon>
        <taxon>Cytophagales</taxon>
        <taxon>Spirosomataceae</taxon>
        <taxon>Fibrella</taxon>
    </lineage>
</organism>
<dbReference type="Proteomes" id="UP000664034">
    <property type="component" value="Unassembled WGS sequence"/>
</dbReference>
<evidence type="ECO:0000313" key="3">
    <source>
        <dbReference type="Proteomes" id="UP000664034"/>
    </source>
</evidence>
<gene>
    <name evidence="2" type="ORF">J2I47_03425</name>
</gene>
<evidence type="ECO:0000313" key="2">
    <source>
        <dbReference type="EMBL" id="MBO0935591.1"/>
    </source>
</evidence>
<keyword evidence="1" id="KW-1133">Transmembrane helix</keyword>
<feature type="transmembrane region" description="Helical" evidence="1">
    <location>
        <begin position="126"/>
        <end position="142"/>
    </location>
</feature>
<feature type="transmembrane region" description="Helical" evidence="1">
    <location>
        <begin position="148"/>
        <end position="164"/>
    </location>
</feature>
<evidence type="ECO:0008006" key="4">
    <source>
        <dbReference type="Google" id="ProtNLM"/>
    </source>
</evidence>
<feature type="transmembrane region" description="Helical" evidence="1">
    <location>
        <begin position="98"/>
        <end position="119"/>
    </location>
</feature>
<feature type="transmembrane region" description="Helical" evidence="1">
    <location>
        <begin position="70"/>
        <end position="86"/>
    </location>
</feature>
<keyword evidence="1" id="KW-0472">Membrane</keyword>
<name>A0A939K3X7_9BACT</name>
<evidence type="ECO:0000256" key="1">
    <source>
        <dbReference type="SAM" id="Phobius"/>
    </source>
</evidence>
<proteinExistence type="predicted"/>
<reference evidence="2" key="1">
    <citation type="submission" date="2021-03" db="EMBL/GenBank/DDBJ databases">
        <title>Fibrella sp. HMF5335 genome sequencing and assembly.</title>
        <authorList>
            <person name="Kang H."/>
            <person name="Kim H."/>
            <person name="Bae S."/>
            <person name="Joh K."/>
        </authorList>
    </citation>
    <scope>NUCLEOTIDE SEQUENCE</scope>
    <source>
        <strain evidence="2">HMF5335</strain>
    </source>
</reference>
<feature type="transmembrane region" description="Helical" evidence="1">
    <location>
        <begin position="28"/>
        <end position="50"/>
    </location>
</feature>
<dbReference type="AlphaFoldDB" id="A0A939K3X7"/>
<sequence length="195" mass="21378">MPTYLFGMLMYATPNRLNVDTYSVKAQASILLLLFIGTFMVPSLVIYYLYRTGRLQDMAMPERTDRKWPLFLTGLIYTGVTYLFAFRMNLLSDTSPQLAVVLAAITLSILLVAFISLYWKISAHTVGVGGVLGVVLALMTKYGDTDLFLPLVGLLAISGLVATARLQLNAHTLEQVLAGWGLGVFVSSLTVFGLL</sequence>